<dbReference type="GO" id="GO:0035658">
    <property type="term" value="C:Mon1-Ccz1 complex"/>
    <property type="evidence" value="ECO:0007669"/>
    <property type="project" value="InterPro"/>
</dbReference>
<evidence type="ECO:0000259" key="2">
    <source>
        <dbReference type="Pfam" id="PF19032"/>
    </source>
</evidence>
<evidence type="ECO:0000313" key="5">
    <source>
        <dbReference type="Proteomes" id="UP000298663"/>
    </source>
</evidence>
<feature type="domain" description="CCZ1/INTU second Longin" evidence="2">
    <location>
        <begin position="1"/>
        <end position="117"/>
    </location>
</feature>
<reference evidence="4 5" key="1">
    <citation type="journal article" date="2015" name="Genome Biol.">
        <title>Comparative genomics of Steinernema reveals deeply conserved gene regulatory networks.</title>
        <authorList>
            <person name="Dillman A.R."/>
            <person name="Macchietto M."/>
            <person name="Porter C.F."/>
            <person name="Rogers A."/>
            <person name="Williams B."/>
            <person name="Antoshechkin I."/>
            <person name="Lee M.M."/>
            <person name="Goodwin Z."/>
            <person name="Lu X."/>
            <person name="Lewis E.E."/>
            <person name="Goodrich-Blair H."/>
            <person name="Stock S.P."/>
            <person name="Adams B.J."/>
            <person name="Sternberg P.W."/>
            <person name="Mortazavi A."/>
        </authorList>
    </citation>
    <scope>NUCLEOTIDE SEQUENCE [LARGE SCALE GENOMIC DNA]</scope>
    <source>
        <strain evidence="4 5">ALL</strain>
    </source>
</reference>
<dbReference type="InterPro" id="IPR043989">
    <property type="entry name" value="CCZ1/INTU/HSP4_longin_3"/>
</dbReference>
<name>A0A4U5MLG9_STECR</name>
<dbReference type="STRING" id="34508.A0A4U5MLG9"/>
<dbReference type="GO" id="GO:0016192">
    <property type="term" value="P:vesicle-mediated transport"/>
    <property type="evidence" value="ECO:0007669"/>
    <property type="project" value="InterPro"/>
</dbReference>
<evidence type="ECO:0000313" key="4">
    <source>
        <dbReference type="EMBL" id="TKR70297.1"/>
    </source>
</evidence>
<evidence type="ECO:0000259" key="3">
    <source>
        <dbReference type="Pfam" id="PF19033"/>
    </source>
</evidence>
<dbReference type="AlphaFoldDB" id="A0A4U5MLG9"/>
<evidence type="ECO:0000256" key="1">
    <source>
        <dbReference type="SAM" id="MobiDB-lite"/>
    </source>
</evidence>
<comment type="caution">
    <text evidence="4">The sequence shown here is derived from an EMBL/GenBank/DDBJ whole genome shotgun (WGS) entry which is preliminary data.</text>
</comment>
<dbReference type="PANTHER" id="PTHR13056:SF0">
    <property type="entry name" value="VACUOLAR FUSION PROTEIN CCZ1 HOMOLOG-RELATED"/>
    <property type="match status" value="1"/>
</dbReference>
<dbReference type="PANTHER" id="PTHR13056">
    <property type="entry name" value="VACUOLAR FUSION PROTEIN CCZ1 HOMOLOG-RELATED"/>
    <property type="match status" value="1"/>
</dbReference>
<dbReference type="Proteomes" id="UP000298663">
    <property type="component" value="Unassembled WGS sequence"/>
</dbReference>
<dbReference type="Pfam" id="PF19032">
    <property type="entry name" value="Intu_longin_2"/>
    <property type="match status" value="1"/>
</dbReference>
<gene>
    <name evidence="4" type="ORF">L596_022339</name>
</gene>
<keyword evidence="5" id="KW-1185">Reference proteome</keyword>
<dbReference type="InterPro" id="IPR013176">
    <property type="entry name" value="Ccz1"/>
</dbReference>
<dbReference type="Pfam" id="PF19033">
    <property type="entry name" value="Intu_longin_3"/>
    <property type="match status" value="1"/>
</dbReference>
<dbReference type="EMBL" id="AZBU02000007">
    <property type="protein sequence ID" value="TKR70297.1"/>
    <property type="molecule type" value="Genomic_DNA"/>
</dbReference>
<feature type="region of interest" description="Disordered" evidence="1">
    <location>
        <begin position="40"/>
        <end position="73"/>
    </location>
</feature>
<dbReference type="OrthoDB" id="240546at2759"/>
<sequence>MFLYQNRLMWYSVSKVDVIVLFRYLTQSFLPTSLRAELKPDSHLNRRPSGSPSQHEGKFLSGPSDLTKTGSDESFKDMKCPVVFLSTDEESRHLSSSQLIVYRALNATMCMFVKKNINKDILHNLDAFLGPELSKLASRIGEVYGNSNNGIKAEADYFHFIYYNPVSLSVKTSFGLSTDGNSNNTQSLIVPKSVYRMACEVCENFIADGEDFGQVQCKGDDDWWIVGRKSNGRILILFLPPRPPTTMNDVDGHVNQIIKTHFDSIFVI</sequence>
<reference evidence="4 5" key="2">
    <citation type="journal article" date="2019" name="G3 (Bethesda)">
        <title>Hybrid Assembly of the Genome of the Entomopathogenic Nematode Steinernema carpocapsae Identifies the X-Chromosome.</title>
        <authorList>
            <person name="Serra L."/>
            <person name="Macchietto M."/>
            <person name="Macias-Munoz A."/>
            <person name="McGill C.J."/>
            <person name="Rodriguez I.M."/>
            <person name="Rodriguez B."/>
            <person name="Murad R."/>
            <person name="Mortazavi A."/>
        </authorList>
    </citation>
    <scope>NUCLEOTIDE SEQUENCE [LARGE SCALE GENOMIC DNA]</scope>
    <source>
        <strain evidence="4 5">ALL</strain>
    </source>
</reference>
<feature type="domain" description="CCZ1/INTU/HPS4 third Longin" evidence="3">
    <location>
        <begin position="157"/>
        <end position="256"/>
    </location>
</feature>
<organism evidence="4 5">
    <name type="scientific">Steinernema carpocapsae</name>
    <name type="common">Entomopathogenic nematode</name>
    <dbReference type="NCBI Taxonomy" id="34508"/>
    <lineage>
        <taxon>Eukaryota</taxon>
        <taxon>Metazoa</taxon>
        <taxon>Ecdysozoa</taxon>
        <taxon>Nematoda</taxon>
        <taxon>Chromadorea</taxon>
        <taxon>Rhabditida</taxon>
        <taxon>Tylenchina</taxon>
        <taxon>Panagrolaimomorpha</taxon>
        <taxon>Strongyloidoidea</taxon>
        <taxon>Steinernematidae</taxon>
        <taxon>Steinernema</taxon>
    </lineage>
</organism>
<protein>
    <submittedName>
        <fullName evidence="4">Uncharacterized protein</fullName>
    </submittedName>
</protein>
<dbReference type="InterPro" id="IPR043988">
    <property type="entry name" value="CCZ1/INTU_longin_2"/>
</dbReference>
<accession>A0A4U5MLG9</accession>
<proteinExistence type="predicted"/>